<evidence type="ECO:0000256" key="1">
    <source>
        <dbReference type="SAM" id="MobiDB-lite"/>
    </source>
</evidence>
<organism evidence="2 3">
    <name type="scientific">Methylobacterium planeticum</name>
    <dbReference type="NCBI Taxonomy" id="2615211"/>
    <lineage>
        <taxon>Bacteria</taxon>
        <taxon>Pseudomonadati</taxon>
        <taxon>Pseudomonadota</taxon>
        <taxon>Alphaproteobacteria</taxon>
        <taxon>Hyphomicrobiales</taxon>
        <taxon>Methylobacteriaceae</taxon>
        <taxon>Methylobacterium</taxon>
    </lineage>
</organism>
<gene>
    <name evidence="2" type="ORF">F6X51_27120</name>
</gene>
<dbReference type="RefSeq" id="WP_150967124.1">
    <property type="nucleotide sequence ID" value="NZ_VZZJ01000057.1"/>
</dbReference>
<dbReference type="Proteomes" id="UP000441523">
    <property type="component" value="Unassembled WGS sequence"/>
</dbReference>
<keyword evidence="3" id="KW-1185">Reference proteome</keyword>
<protein>
    <submittedName>
        <fullName evidence="2">Uncharacterized protein</fullName>
    </submittedName>
</protein>
<feature type="region of interest" description="Disordered" evidence="1">
    <location>
        <begin position="56"/>
        <end position="81"/>
    </location>
</feature>
<evidence type="ECO:0000313" key="3">
    <source>
        <dbReference type="Proteomes" id="UP000441523"/>
    </source>
</evidence>
<evidence type="ECO:0000313" key="2">
    <source>
        <dbReference type="EMBL" id="KAB1068184.1"/>
    </source>
</evidence>
<reference evidence="2 3" key="1">
    <citation type="submission" date="2019-09" db="EMBL/GenBank/DDBJ databases">
        <title>YIM 132548 draft genome.</title>
        <authorList>
            <person name="Jiang L."/>
        </authorList>
    </citation>
    <scope>NUCLEOTIDE SEQUENCE [LARGE SCALE GENOMIC DNA]</scope>
    <source>
        <strain evidence="2 3">YIM 132548</strain>
    </source>
</reference>
<sequence>MTRHDKLKHDPAFREAAHALRGTASVMTGVQMTYGEAEMLALMTLVTFTNAGGLSEPTVGHLTRLAPEAGEERSSGSATLQ</sequence>
<proteinExistence type="predicted"/>
<dbReference type="EMBL" id="VZZJ01000057">
    <property type="protein sequence ID" value="KAB1068184.1"/>
    <property type="molecule type" value="Genomic_DNA"/>
</dbReference>
<accession>A0A6N6MEM2</accession>
<name>A0A6N6MEM2_9HYPH</name>
<dbReference type="AlphaFoldDB" id="A0A6N6MEM2"/>
<comment type="caution">
    <text evidence="2">The sequence shown here is derived from an EMBL/GenBank/DDBJ whole genome shotgun (WGS) entry which is preliminary data.</text>
</comment>